<dbReference type="Pfam" id="PF02627">
    <property type="entry name" value="CMD"/>
    <property type="match status" value="1"/>
</dbReference>
<feature type="domain" description="Carboxymuconolactone decarboxylase-like" evidence="1">
    <location>
        <begin position="14"/>
        <end position="95"/>
    </location>
</feature>
<dbReference type="PANTHER" id="PTHR34846:SF10">
    <property type="entry name" value="CYTOPLASMIC PROTEIN"/>
    <property type="match status" value="1"/>
</dbReference>
<dbReference type="EMBL" id="JAWIIV010000003">
    <property type="protein sequence ID" value="MEC4718474.1"/>
    <property type="molecule type" value="Genomic_DNA"/>
</dbReference>
<dbReference type="InterPro" id="IPR003779">
    <property type="entry name" value="CMD-like"/>
</dbReference>
<gene>
    <name evidence="2" type="ORF">RY831_04905</name>
</gene>
<keyword evidence="3" id="KW-1185">Reference proteome</keyword>
<dbReference type="Gene3D" id="1.20.1290.10">
    <property type="entry name" value="AhpD-like"/>
    <property type="match status" value="1"/>
</dbReference>
<dbReference type="PANTHER" id="PTHR34846">
    <property type="entry name" value="4-CARBOXYMUCONOLACTONE DECARBOXYLASE FAMILY PROTEIN (AFU_ORTHOLOGUE AFUA_6G11590)"/>
    <property type="match status" value="1"/>
</dbReference>
<dbReference type="SUPFAM" id="SSF69118">
    <property type="entry name" value="AhpD-like"/>
    <property type="match status" value="1"/>
</dbReference>
<proteinExistence type="predicted"/>
<organism evidence="2 3">
    <name type="scientific">Noviherbaspirillum album</name>
    <dbReference type="NCBI Taxonomy" id="3080276"/>
    <lineage>
        <taxon>Bacteria</taxon>
        <taxon>Pseudomonadati</taxon>
        <taxon>Pseudomonadota</taxon>
        <taxon>Betaproteobacteria</taxon>
        <taxon>Burkholderiales</taxon>
        <taxon>Oxalobacteraceae</taxon>
        <taxon>Noviherbaspirillum</taxon>
    </lineage>
</organism>
<reference evidence="2 3" key="1">
    <citation type="submission" date="2023-10" db="EMBL/GenBank/DDBJ databases">
        <title>Noviherbaspirillum sp. CPCC 100848 genome assembly.</title>
        <authorList>
            <person name="Li X.Y."/>
            <person name="Fang X.M."/>
        </authorList>
    </citation>
    <scope>NUCLEOTIDE SEQUENCE [LARGE SCALE GENOMIC DNA]</scope>
    <source>
        <strain evidence="2 3">CPCC 100848</strain>
    </source>
</reference>
<evidence type="ECO:0000313" key="2">
    <source>
        <dbReference type="EMBL" id="MEC4718474.1"/>
    </source>
</evidence>
<protein>
    <submittedName>
        <fullName evidence="2">Carboxymuconolactone decarboxylase family protein</fullName>
    </submittedName>
</protein>
<dbReference type="InterPro" id="IPR004675">
    <property type="entry name" value="AhpD_core"/>
</dbReference>
<dbReference type="NCBIfam" id="TIGR00778">
    <property type="entry name" value="ahpD_dom"/>
    <property type="match status" value="1"/>
</dbReference>
<dbReference type="Proteomes" id="UP001352263">
    <property type="component" value="Unassembled WGS sequence"/>
</dbReference>
<name>A0ABU6J4D3_9BURK</name>
<accession>A0ABU6J4D3</accession>
<sequence>MSDQRIPYQTLSNEAYRGLAAASVALEHSPLGKALIDFVYLRVSQINGCAFCIDKHAHDLLRQGEDFQRINSLSTWRETAFYSERERAALGWAEAATRLANGEVPDHVFLALKEHFTDREIADLGFAVAVMNAFNRLAIGFRQPVKRVAVEVAA</sequence>
<dbReference type="RefSeq" id="WP_326505210.1">
    <property type="nucleotide sequence ID" value="NZ_JAWIIV010000003.1"/>
</dbReference>
<evidence type="ECO:0000313" key="3">
    <source>
        <dbReference type="Proteomes" id="UP001352263"/>
    </source>
</evidence>
<evidence type="ECO:0000259" key="1">
    <source>
        <dbReference type="Pfam" id="PF02627"/>
    </source>
</evidence>
<comment type="caution">
    <text evidence="2">The sequence shown here is derived from an EMBL/GenBank/DDBJ whole genome shotgun (WGS) entry which is preliminary data.</text>
</comment>
<dbReference type="InterPro" id="IPR029032">
    <property type="entry name" value="AhpD-like"/>
</dbReference>